<feature type="domain" description="CRAL-TRIO" evidence="4">
    <location>
        <begin position="181"/>
        <end position="356"/>
    </location>
</feature>
<organism evidence="5 6">
    <name type="scientific">Crotalaria pallida</name>
    <name type="common">Smooth rattlebox</name>
    <name type="synonym">Crotalaria striata</name>
    <dbReference type="NCBI Taxonomy" id="3830"/>
    <lineage>
        <taxon>Eukaryota</taxon>
        <taxon>Viridiplantae</taxon>
        <taxon>Streptophyta</taxon>
        <taxon>Embryophyta</taxon>
        <taxon>Tracheophyta</taxon>
        <taxon>Spermatophyta</taxon>
        <taxon>Magnoliopsida</taxon>
        <taxon>eudicotyledons</taxon>
        <taxon>Gunneridae</taxon>
        <taxon>Pentapetalae</taxon>
        <taxon>rosids</taxon>
        <taxon>fabids</taxon>
        <taxon>Fabales</taxon>
        <taxon>Fabaceae</taxon>
        <taxon>Papilionoideae</taxon>
        <taxon>50 kb inversion clade</taxon>
        <taxon>genistoids sensu lato</taxon>
        <taxon>core genistoids</taxon>
        <taxon>Crotalarieae</taxon>
        <taxon>Crotalaria</taxon>
    </lineage>
</organism>
<dbReference type="PROSITE" id="PS50191">
    <property type="entry name" value="CRAL_TRIO"/>
    <property type="match status" value="1"/>
</dbReference>
<dbReference type="GO" id="GO:0008289">
    <property type="term" value="F:lipid binding"/>
    <property type="evidence" value="ECO:0007669"/>
    <property type="project" value="InterPro"/>
</dbReference>
<dbReference type="InterPro" id="IPR036273">
    <property type="entry name" value="CRAL/TRIO_N_dom_sf"/>
</dbReference>
<gene>
    <name evidence="5" type="ORF">RIF29_20026</name>
</gene>
<comment type="subcellular location">
    <subcellularLocation>
        <location evidence="1">Membrane</location>
    </subcellularLocation>
</comment>
<dbReference type="InterPro" id="IPR056794">
    <property type="entry name" value="PATL1-6_C_GOLD"/>
</dbReference>
<name>A0AAN9IBZ4_CROPI</name>
<dbReference type="SUPFAM" id="SSF46938">
    <property type="entry name" value="CRAL/TRIO N-terminal domain"/>
    <property type="match status" value="1"/>
</dbReference>
<dbReference type="InterPro" id="IPR044834">
    <property type="entry name" value="PATL"/>
</dbReference>
<dbReference type="InterPro" id="IPR036865">
    <property type="entry name" value="CRAL-TRIO_dom_sf"/>
</dbReference>
<proteinExistence type="predicted"/>
<evidence type="ECO:0000313" key="5">
    <source>
        <dbReference type="EMBL" id="KAK7267356.1"/>
    </source>
</evidence>
<evidence type="ECO:0000259" key="4">
    <source>
        <dbReference type="PROSITE" id="PS50191"/>
    </source>
</evidence>
<reference evidence="5 6" key="1">
    <citation type="submission" date="2024-01" db="EMBL/GenBank/DDBJ databases">
        <title>The genomes of 5 underutilized Papilionoideae crops provide insights into root nodulation and disease resistanc.</title>
        <authorList>
            <person name="Yuan L."/>
        </authorList>
    </citation>
    <scope>NUCLEOTIDE SEQUENCE [LARGE SCALE GENOMIC DNA]</scope>
    <source>
        <strain evidence="5">ZHUSHIDOU_FW_LH</strain>
        <tissue evidence="5">Leaf</tissue>
    </source>
</reference>
<evidence type="ECO:0000313" key="6">
    <source>
        <dbReference type="Proteomes" id="UP001372338"/>
    </source>
</evidence>
<keyword evidence="3" id="KW-0472">Membrane</keyword>
<dbReference type="AlphaFoldDB" id="A0AAN9IBZ4"/>
<dbReference type="InterPro" id="IPR011074">
    <property type="entry name" value="CRAL/TRIO_N_dom"/>
</dbReference>
<dbReference type="CDD" id="cd00170">
    <property type="entry name" value="SEC14"/>
    <property type="match status" value="1"/>
</dbReference>
<comment type="caution">
    <text evidence="5">The sequence shown here is derived from an EMBL/GenBank/DDBJ whole genome shotgun (WGS) entry which is preliminary data.</text>
</comment>
<dbReference type="SMART" id="SM00516">
    <property type="entry name" value="SEC14"/>
    <property type="match status" value="1"/>
</dbReference>
<dbReference type="Pfam" id="PF00650">
    <property type="entry name" value="CRAL_TRIO"/>
    <property type="match status" value="1"/>
</dbReference>
<sequence>MTAMIETNADECNDESLKDNNLVGKKMHVVFIENEKSLKDQELFDDERGRVSEEDNDSCYQEDVDQLGTFADGNNASPAEIKLKIKKSLLEFRCKVEDAILGNYLLGEPSSKLSPGELGLAREQLRDITLWGVPLLPSKAHEGTDIVLRKFLKAKDFKINDAFDMLQKTMIWRSENNIDGIIDEDLDFENAGFLKGADREGRPVCYQVRGVFRDKLVYKNTFGTQQKRDRFFRWGIQIMEKAIKKLRFREGGVDSIVLIYDLRNTPAQGMKDLHSISRKTIILFQNYYPELVHKSIVVYAPFWFFTSQVIFSKLMSQSNIKRFVFARPQNTTQTLLKNIGPEHLPVQYGGLLREDDEEFSPSDWVGEIKIRANTVSRVEFPILEPGVTITWDVTVVGWDVSYKEEFIPDDEGSYTILLQNQNRVYDSTRNSFYISEPGRIVITIANGTFNKKKVFYRSKSRTTLPMFILYPDT</sequence>
<dbReference type="Proteomes" id="UP001372338">
    <property type="component" value="Unassembled WGS sequence"/>
</dbReference>
<dbReference type="SUPFAM" id="SSF52087">
    <property type="entry name" value="CRAL/TRIO domain"/>
    <property type="match status" value="1"/>
</dbReference>
<dbReference type="Pfam" id="PF25099">
    <property type="entry name" value="GOLD_PATL1_C"/>
    <property type="match status" value="1"/>
</dbReference>
<protein>
    <recommendedName>
        <fullName evidence="4">CRAL-TRIO domain-containing protein</fullName>
    </recommendedName>
</protein>
<accession>A0AAN9IBZ4</accession>
<evidence type="ECO:0000256" key="3">
    <source>
        <dbReference type="ARBA" id="ARBA00023136"/>
    </source>
</evidence>
<dbReference type="SMART" id="SM01100">
    <property type="entry name" value="CRAL_TRIO_N"/>
    <property type="match status" value="1"/>
</dbReference>
<keyword evidence="2" id="KW-0813">Transport</keyword>
<evidence type="ECO:0000256" key="1">
    <source>
        <dbReference type="ARBA" id="ARBA00004370"/>
    </source>
</evidence>
<dbReference type="EMBL" id="JAYWIO010000004">
    <property type="protein sequence ID" value="KAK7267356.1"/>
    <property type="molecule type" value="Genomic_DNA"/>
</dbReference>
<dbReference type="Gene3D" id="3.40.525.10">
    <property type="entry name" value="CRAL-TRIO lipid binding domain"/>
    <property type="match status" value="1"/>
</dbReference>
<dbReference type="GO" id="GO:0016020">
    <property type="term" value="C:membrane"/>
    <property type="evidence" value="ECO:0007669"/>
    <property type="project" value="UniProtKB-SubCell"/>
</dbReference>
<dbReference type="InterPro" id="IPR001251">
    <property type="entry name" value="CRAL-TRIO_dom"/>
</dbReference>
<evidence type="ECO:0000256" key="2">
    <source>
        <dbReference type="ARBA" id="ARBA00022448"/>
    </source>
</evidence>
<dbReference type="PANTHER" id="PTHR45932:SF3">
    <property type="entry name" value="PATELLIN-4-LIKE"/>
    <property type="match status" value="1"/>
</dbReference>
<keyword evidence="6" id="KW-1185">Reference proteome</keyword>
<dbReference type="PANTHER" id="PTHR45932">
    <property type="entry name" value="PATELLIN-1"/>
    <property type="match status" value="1"/>
</dbReference>